<comment type="caution">
    <text evidence="2">The sequence shown here is derived from an EMBL/GenBank/DDBJ whole genome shotgun (WGS) entry which is preliminary data.</text>
</comment>
<evidence type="ECO:0000256" key="1">
    <source>
        <dbReference type="SAM" id="SignalP"/>
    </source>
</evidence>
<evidence type="ECO:0000313" key="2">
    <source>
        <dbReference type="EMBL" id="KAK3777305.1"/>
    </source>
</evidence>
<feature type="chain" id="PRO_5042241249" evidence="1">
    <location>
        <begin position="22"/>
        <end position="187"/>
    </location>
</feature>
<dbReference type="EMBL" id="JAWDGP010003093">
    <property type="protein sequence ID" value="KAK3777305.1"/>
    <property type="molecule type" value="Genomic_DNA"/>
</dbReference>
<reference evidence="2" key="1">
    <citation type="journal article" date="2023" name="G3 (Bethesda)">
        <title>A reference genome for the long-term kleptoplast-retaining sea slug Elysia crispata morphotype clarki.</title>
        <authorList>
            <person name="Eastman K.E."/>
            <person name="Pendleton A.L."/>
            <person name="Shaikh M.A."/>
            <person name="Suttiyut T."/>
            <person name="Ogas R."/>
            <person name="Tomko P."/>
            <person name="Gavelis G."/>
            <person name="Widhalm J.R."/>
            <person name="Wisecaver J.H."/>
        </authorList>
    </citation>
    <scope>NUCLEOTIDE SEQUENCE</scope>
    <source>
        <strain evidence="2">ECLA1</strain>
    </source>
</reference>
<protein>
    <submittedName>
        <fullName evidence="2">Uncharacterized protein</fullName>
    </submittedName>
</protein>
<evidence type="ECO:0000313" key="3">
    <source>
        <dbReference type="Proteomes" id="UP001283361"/>
    </source>
</evidence>
<sequence>MNLRLALCLLVLLASVVLASASPVEREKRIFKSFKSVINTVKDKAKGVVDQGVSKTKNLVNDVGDGVKGVAGDIGDGVTDTAKYTAKVSKKIGKGVSSITQKAYRVTYNKAKKSFNSIKGLAGTVDFDAAVDVLTDMIDSELTNSICTFSCVASAVYVMGPPGEMFGQMACPPLCSASLAKLEDVAG</sequence>
<dbReference type="AlphaFoldDB" id="A0AAE0ZXD4"/>
<keyword evidence="3" id="KW-1185">Reference proteome</keyword>
<proteinExistence type="predicted"/>
<dbReference type="Proteomes" id="UP001283361">
    <property type="component" value="Unassembled WGS sequence"/>
</dbReference>
<dbReference type="Gene3D" id="1.20.120.20">
    <property type="entry name" value="Apolipoprotein"/>
    <property type="match status" value="1"/>
</dbReference>
<name>A0AAE0ZXD4_9GAST</name>
<accession>A0AAE0ZXD4</accession>
<organism evidence="2 3">
    <name type="scientific">Elysia crispata</name>
    <name type="common">lettuce slug</name>
    <dbReference type="NCBI Taxonomy" id="231223"/>
    <lineage>
        <taxon>Eukaryota</taxon>
        <taxon>Metazoa</taxon>
        <taxon>Spiralia</taxon>
        <taxon>Lophotrochozoa</taxon>
        <taxon>Mollusca</taxon>
        <taxon>Gastropoda</taxon>
        <taxon>Heterobranchia</taxon>
        <taxon>Euthyneura</taxon>
        <taxon>Panpulmonata</taxon>
        <taxon>Sacoglossa</taxon>
        <taxon>Placobranchoidea</taxon>
        <taxon>Plakobranchidae</taxon>
        <taxon>Elysia</taxon>
    </lineage>
</organism>
<gene>
    <name evidence="2" type="ORF">RRG08_038453</name>
</gene>
<feature type="signal peptide" evidence="1">
    <location>
        <begin position="1"/>
        <end position="21"/>
    </location>
</feature>
<keyword evidence="1" id="KW-0732">Signal</keyword>